<organism evidence="1 2">
    <name type="scientific">Candidatus Kaiserbacteria bacterium CG10_big_fil_rev_8_21_14_0_10_43_70</name>
    <dbReference type="NCBI Taxonomy" id="1974605"/>
    <lineage>
        <taxon>Bacteria</taxon>
        <taxon>Candidatus Kaiseribacteriota</taxon>
    </lineage>
</organism>
<name>A0A2H0UJF9_9BACT</name>
<protein>
    <submittedName>
        <fullName evidence="1">GcrA cell cycle regulator</fullName>
    </submittedName>
</protein>
<evidence type="ECO:0000313" key="1">
    <source>
        <dbReference type="EMBL" id="PIR86534.1"/>
    </source>
</evidence>
<feature type="non-terminal residue" evidence="1">
    <location>
        <position position="46"/>
    </location>
</feature>
<gene>
    <name evidence="1" type="ORF">COU13_00440</name>
</gene>
<dbReference type="AlphaFoldDB" id="A0A2H0UJF9"/>
<comment type="caution">
    <text evidence="1">The sequence shown here is derived from an EMBL/GenBank/DDBJ whole genome shotgun (WGS) entry which is preliminary data.</text>
</comment>
<sequence length="46" mass="5052">MAWTDERADMLKKLWAEGLSASQIANRLGSVTRNAVIGKVHRLGLS</sequence>
<evidence type="ECO:0000313" key="2">
    <source>
        <dbReference type="Proteomes" id="UP000230706"/>
    </source>
</evidence>
<proteinExistence type="predicted"/>
<dbReference type="Gene3D" id="1.10.10.60">
    <property type="entry name" value="Homeodomain-like"/>
    <property type="match status" value="1"/>
</dbReference>
<dbReference type="Proteomes" id="UP000230706">
    <property type="component" value="Unassembled WGS sequence"/>
</dbReference>
<dbReference type="EMBL" id="PFBF01000005">
    <property type="protein sequence ID" value="PIR86534.1"/>
    <property type="molecule type" value="Genomic_DNA"/>
</dbReference>
<dbReference type="Pfam" id="PF07750">
    <property type="entry name" value="GcrA"/>
    <property type="match status" value="1"/>
</dbReference>
<dbReference type="InterPro" id="IPR011681">
    <property type="entry name" value="GcrA"/>
</dbReference>
<reference evidence="2" key="1">
    <citation type="submission" date="2017-09" db="EMBL/GenBank/DDBJ databases">
        <title>Depth-based differentiation of microbial function through sediment-hosted aquifers and enrichment of novel symbionts in the deep terrestrial subsurface.</title>
        <authorList>
            <person name="Probst A.J."/>
            <person name="Ladd B."/>
            <person name="Jarett J.K."/>
            <person name="Geller-Mcgrath D.E."/>
            <person name="Sieber C.M.K."/>
            <person name="Emerson J.B."/>
            <person name="Anantharaman K."/>
            <person name="Thomas B.C."/>
            <person name="Malmstrom R."/>
            <person name="Stieglmeier M."/>
            <person name="Klingl A."/>
            <person name="Woyke T."/>
            <person name="Ryan C.M."/>
            <person name="Banfield J.F."/>
        </authorList>
    </citation>
    <scope>NUCLEOTIDE SEQUENCE [LARGE SCALE GENOMIC DNA]</scope>
</reference>
<accession>A0A2H0UJF9</accession>